<protein>
    <recommendedName>
        <fullName evidence="1">Histone H2A C-terminal domain-containing protein</fullName>
    </recommendedName>
</protein>
<dbReference type="Proteomes" id="UP000734854">
    <property type="component" value="Unassembled WGS sequence"/>
</dbReference>
<dbReference type="Gene3D" id="1.10.20.10">
    <property type="entry name" value="Histone, subunit A"/>
    <property type="match status" value="2"/>
</dbReference>
<dbReference type="AlphaFoldDB" id="A0A8J5KJX6"/>
<reference evidence="2 3" key="1">
    <citation type="submission" date="2020-08" db="EMBL/GenBank/DDBJ databases">
        <title>Plant Genome Project.</title>
        <authorList>
            <person name="Zhang R.-G."/>
        </authorList>
    </citation>
    <scope>NUCLEOTIDE SEQUENCE [LARGE SCALE GENOMIC DNA]</scope>
    <source>
        <tissue evidence="2">Rhizome</tissue>
    </source>
</reference>
<evidence type="ECO:0000313" key="2">
    <source>
        <dbReference type="EMBL" id="KAG6486393.1"/>
    </source>
</evidence>
<proteinExistence type="predicted"/>
<dbReference type="SUPFAM" id="SSF47113">
    <property type="entry name" value="Histone-fold"/>
    <property type="match status" value="1"/>
</dbReference>
<accession>A0A8J5KJX6</accession>
<dbReference type="GO" id="GO:0003677">
    <property type="term" value="F:DNA binding"/>
    <property type="evidence" value="ECO:0007669"/>
    <property type="project" value="InterPro"/>
</dbReference>
<name>A0A8J5KJX6_ZINOF</name>
<dbReference type="GO" id="GO:0000786">
    <property type="term" value="C:nucleosome"/>
    <property type="evidence" value="ECO:0007669"/>
    <property type="project" value="InterPro"/>
</dbReference>
<feature type="domain" description="Histone H2A C-terminal" evidence="1">
    <location>
        <begin position="70"/>
        <end position="91"/>
    </location>
</feature>
<dbReference type="InterPro" id="IPR032454">
    <property type="entry name" value="Histone_H2A_C"/>
</dbReference>
<dbReference type="InterPro" id="IPR002119">
    <property type="entry name" value="Histone_H2A"/>
</dbReference>
<dbReference type="PRINTS" id="PR00620">
    <property type="entry name" value="HISTONEH2A"/>
</dbReference>
<evidence type="ECO:0000259" key="1">
    <source>
        <dbReference type="Pfam" id="PF16211"/>
    </source>
</evidence>
<comment type="caution">
    <text evidence="2">The sequence shown here is derived from an EMBL/GenBank/DDBJ whole genome shotgun (WGS) entry which is preliminary data.</text>
</comment>
<sequence>MCKPYPSGIHCCVGIGQKCCIIPRHIQLPMKNDEELGKLLARAMISSGVGIGRKCRIIPRHIQLPMKNNEELGKLLARAMISSGGVMPNIH</sequence>
<gene>
    <name evidence="2" type="ORF">ZIOFF_054963</name>
</gene>
<dbReference type="GO" id="GO:0046982">
    <property type="term" value="F:protein heterodimerization activity"/>
    <property type="evidence" value="ECO:0007669"/>
    <property type="project" value="InterPro"/>
</dbReference>
<keyword evidence="3" id="KW-1185">Reference proteome</keyword>
<dbReference type="GO" id="GO:0030527">
    <property type="term" value="F:structural constituent of chromatin"/>
    <property type="evidence" value="ECO:0007669"/>
    <property type="project" value="InterPro"/>
</dbReference>
<evidence type="ECO:0000313" key="3">
    <source>
        <dbReference type="Proteomes" id="UP000734854"/>
    </source>
</evidence>
<dbReference type="EMBL" id="JACMSC010000015">
    <property type="protein sequence ID" value="KAG6486393.1"/>
    <property type="molecule type" value="Genomic_DNA"/>
</dbReference>
<dbReference type="Pfam" id="PF16211">
    <property type="entry name" value="Histone_H2A_C"/>
    <property type="match status" value="1"/>
</dbReference>
<dbReference type="InterPro" id="IPR009072">
    <property type="entry name" value="Histone-fold"/>
</dbReference>
<dbReference type="PANTHER" id="PTHR23430">
    <property type="entry name" value="HISTONE H2A"/>
    <property type="match status" value="1"/>
</dbReference>
<organism evidence="2 3">
    <name type="scientific">Zingiber officinale</name>
    <name type="common">Ginger</name>
    <name type="synonym">Amomum zingiber</name>
    <dbReference type="NCBI Taxonomy" id="94328"/>
    <lineage>
        <taxon>Eukaryota</taxon>
        <taxon>Viridiplantae</taxon>
        <taxon>Streptophyta</taxon>
        <taxon>Embryophyta</taxon>
        <taxon>Tracheophyta</taxon>
        <taxon>Spermatophyta</taxon>
        <taxon>Magnoliopsida</taxon>
        <taxon>Liliopsida</taxon>
        <taxon>Zingiberales</taxon>
        <taxon>Zingiberaceae</taxon>
        <taxon>Zingiber</taxon>
    </lineage>
</organism>